<dbReference type="AlphaFoldDB" id="A0AA36GG41"/>
<keyword evidence="2" id="KW-1185">Reference proteome</keyword>
<comment type="caution">
    <text evidence="1">The sequence shown here is derived from an EMBL/GenBank/DDBJ whole genome shotgun (WGS) entry which is preliminary data.</text>
</comment>
<proteinExistence type="predicted"/>
<accession>A0AA36GG41</accession>
<organism evidence="1 2">
    <name type="scientific">Cylicocyclus nassatus</name>
    <name type="common">Nematode worm</name>
    <dbReference type="NCBI Taxonomy" id="53992"/>
    <lineage>
        <taxon>Eukaryota</taxon>
        <taxon>Metazoa</taxon>
        <taxon>Ecdysozoa</taxon>
        <taxon>Nematoda</taxon>
        <taxon>Chromadorea</taxon>
        <taxon>Rhabditida</taxon>
        <taxon>Rhabditina</taxon>
        <taxon>Rhabditomorpha</taxon>
        <taxon>Strongyloidea</taxon>
        <taxon>Strongylidae</taxon>
        <taxon>Cylicocyclus</taxon>
    </lineage>
</organism>
<evidence type="ECO:0000313" key="2">
    <source>
        <dbReference type="Proteomes" id="UP001176961"/>
    </source>
</evidence>
<dbReference type="Proteomes" id="UP001176961">
    <property type="component" value="Unassembled WGS sequence"/>
</dbReference>
<protein>
    <submittedName>
        <fullName evidence="1">Uncharacterized protein</fullName>
    </submittedName>
</protein>
<name>A0AA36GG41_CYLNA</name>
<evidence type="ECO:0000313" key="1">
    <source>
        <dbReference type="EMBL" id="CAJ0593379.1"/>
    </source>
</evidence>
<sequence>MPPGTAGPDLHKNYTIFFNATKDGGCIARREKKGRRIVRVGPKYSETCYVVSMRIFFNMMKYINPEQISIEIGLVRSEVRYLMEDFPSEVSLKCDRLTVTAYPLAFLTSLIARVTPGCKLRIYDSRPGPFVESGAACIASDVFDFETMKMAPSIDTNVLCEVSDKQFVCLRAHTVFMIAPRLTSKGINGIIAQWTDGKRKIARIHLTAMEGLDKKMVFENVDSANILSESEIQTSPSLKEYAESCFEAGIAGVVGIRNKSRVVLLNISPEVCELVDPHSNED</sequence>
<reference evidence="1" key="1">
    <citation type="submission" date="2023-07" db="EMBL/GenBank/DDBJ databases">
        <authorList>
            <consortium name="CYATHOMIX"/>
        </authorList>
    </citation>
    <scope>NUCLEOTIDE SEQUENCE</scope>
    <source>
        <strain evidence="1">N/A</strain>
    </source>
</reference>
<dbReference type="EMBL" id="CATQJL010000112">
    <property type="protein sequence ID" value="CAJ0593379.1"/>
    <property type="molecule type" value="Genomic_DNA"/>
</dbReference>
<gene>
    <name evidence="1" type="ORF">CYNAS_LOCUS5362</name>
</gene>